<dbReference type="Gene3D" id="1.10.287.700">
    <property type="entry name" value="Helix hairpin bin"/>
    <property type="match status" value="1"/>
</dbReference>
<dbReference type="Proteomes" id="UP000252792">
    <property type="component" value="Unassembled WGS sequence"/>
</dbReference>
<feature type="signal peptide" evidence="1">
    <location>
        <begin position="1"/>
        <end position="20"/>
    </location>
</feature>
<reference evidence="2 3" key="1">
    <citation type="submission" date="2018-06" db="EMBL/GenBank/DDBJ databases">
        <title>Genomic Encyclopedia of Type Strains, Phase III (KMG-III): the genomes of soil and plant-associated and newly described type strains.</title>
        <authorList>
            <person name="Whitman W."/>
        </authorList>
    </citation>
    <scope>NUCLEOTIDE SEQUENCE [LARGE SCALE GENOMIC DNA]</scope>
    <source>
        <strain evidence="2 3">CECT 7377</strain>
    </source>
</reference>
<dbReference type="AlphaFoldDB" id="A0A366JD37"/>
<comment type="caution">
    <text evidence="2">The sequence shown here is derived from an EMBL/GenBank/DDBJ whole genome shotgun (WGS) entry which is preliminary data.</text>
</comment>
<keyword evidence="1" id="KW-0732">Signal</keyword>
<keyword evidence="3" id="KW-1185">Reference proteome</keyword>
<dbReference type="EMBL" id="QNSE01000003">
    <property type="protein sequence ID" value="RBP84737.1"/>
    <property type="molecule type" value="Genomic_DNA"/>
</dbReference>
<evidence type="ECO:0000313" key="3">
    <source>
        <dbReference type="Proteomes" id="UP000252792"/>
    </source>
</evidence>
<evidence type="ECO:0000256" key="1">
    <source>
        <dbReference type="SAM" id="SignalP"/>
    </source>
</evidence>
<evidence type="ECO:0008006" key="4">
    <source>
        <dbReference type="Google" id="ProtNLM"/>
    </source>
</evidence>
<name>A0A366JD37_9GAMM</name>
<organism evidence="2 3">
    <name type="scientific">Marinomonas rhizomae</name>
    <dbReference type="NCBI Taxonomy" id="491948"/>
    <lineage>
        <taxon>Bacteria</taxon>
        <taxon>Pseudomonadati</taxon>
        <taxon>Pseudomonadota</taxon>
        <taxon>Gammaproteobacteria</taxon>
        <taxon>Oceanospirillales</taxon>
        <taxon>Oceanospirillaceae</taxon>
        <taxon>Marinomonas</taxon>
    </lineage>
</organism>
<evidence type="ECO:0000313" key="2">
    <source>
        <dbReference type="EMBL" id="RBP84737.1"/>
    </source>
</evidence>
<accession>A0A366JD37</accession>
<gene>
    <name evidence="2" type="ORF">DFP80_103210</name>
</gene>
<feature type="chain" id="PRO_5016751360" description="Late embryogenesis abundant protein" evidence="1">
    <location>
        <begin position="21"/>
        <end position="122"/>
    </location>
</feature>
<proteinExistence type="predicted"/>
<sequence length="122" mass="13156">MKYIKVIVCSFILISTLAQSQESALDKVKGGAQNLWEKTKTATVEIADTTAEKASELGDKASKLGRKASSTTKETSGIVWDKMKEAGAATADSARKGASKIREFVDQDECQGSHALCDKRKE</sequence>
<protein>
    <recommendedName>
        <fullName evidence="4">Late embryogenesis abundant protein</fullName>
    </recommendedName>
</protein>